<feature type="compositionally biased region" description="Low complexity" evidence="1">
    <location>
        <begin position="1054"/>
        <end position="1064"/>
    </location>
</feature>
<feature type="transmembrane region" description="Helical" evidence="2">
    <location>
        <begin position="455"/>
        <end position="480"/>
    </location>
</feature>
<comment type="caution">
    <text evidence="3">The sequence shown here is derived from an EMBL/GenBank/DDBJ whole genome shotgun (WGS) entry which is preliminary data.</text>
</comment>
<feature type="compositionally biased region" description="Low complexity" evidence="1">
    <location>
        <begin position="280"/>
        <end position="296"/>
    </location>
</feature>
<feature type="transmembrane region" description="Helical" evidence="2">
    <location>
        <begin position="847"/>
        <end position="869"/>
    </location>
</feature>
<dbReference type="EMBL" id="JAUEDM010000009">
    <property type="protein sequence ID" value="KAK3312518.1"/>
    <property type="molecule type" value="Genomic_DNA"/>
</dbReference>
<feature type="compositionally biased region" description="Basic and acidic residues" evidence="1">
    <location>
        <begin position="1154"/>
        <end position="1185"/>
    </location>
</feature>
<keyword evidence="2" id="KW-0472">Membrane</keyword>
<keyword evidence="2" id="KW-1133">Transmembrane helix</keyword>
<feature type="transmembrane region" description="Helical" evidence="2">
    <location>
        <begin position="557"/>
        <end position="575"/>
    </location>
</feature>
<feature type="transmembrane region" description="Helical" evidence="2">
    <location>
        <begin position="900"/>
        <end position="918"/>
    </location>
</feature>
<feature type="transmembrane region" description="Helical" evidence="2">
    <location>
        <begin position="708"/>
        <end position="731"/>
    </location>
</feature>
<dbReference type="Gene3D" id="1.20.1740.10">
    <property type="entry name" value="Amino acid/polyamine transporter I"/>
    <property type="match status" value="1"/>
</dbReference>
<feature type="region of interest" description="Disordered" evidence="1">
    <location>
        <begin position="1049"/>
        <end position="1190"/>
    </location>
</feature>
<protein>
    <submittedName>
        <fullName evidence="3">Uncharacterized protein</fullName>
    </submittedName>
</protein>
<feature type="compositionally biased region" description="Polar residues" evidence="1">
    <location>
        <begin position="266"/>
        <end position="279"/>
    </location>
</feature>
<feature type="transmembrane region" description="Helical" evidence="2">
    <location>
        <begin position="957"/>
        <end position="976"/>
    </location>
</feature>
<feature type="region of interest" description="Disordered" evidence="1">
    <location>
        <begin position="313"/>
        <end position="335"/>
    </location>
</feature>
<reference evidence="3" key="2">
    <citation type="submission" date="2023-06" db="EMBL/GenBank/DDBJ databases">
        <authorList>
            <consortium name="Lawrence Berkeley National Laboratory"/>
            <person name="Haridas S."/>
            <person name="Hensen N."/>
            <person name="Bonometti L."/>
            <person name="Westerberg I."/>
            <person name="Brannstrom I.O."/>
            <person name="Guillou S."/>
            <person name="Cros-Aarteil S."/>
            <person name="Calhoun S."/>
            <person name="Kuo A."/>
            <person name="Mondo S."/>
            <person name="Pangilinan J."/>
            <person name="Riley R."/>
            <person name="Labutti K."/>
            <person name="Andreopoulos B."/>
            <person name="Lipzen A."/>
            <person name="Chen C."/>
            <person name="Yanf M."/>
            <person name="Daum C."/>
            <person name="Ng V."/>
            <person name="Clum A."/>
            <person name="Steindorff A."/>
            <person name="Ohm R."/>
            <person name="Martin F."/>
            <person name="Silar P."/>
            <person name="Natvig D."/>
            <person name="Lalanne C."/>
            <person name="Gautier V."/>
            <person name="Ament-Velasquez S.L."/>
            <person name="Kruys A."/>
            <person name="Hutchinson M.I."/>
            <person name="Powell A.J."/>
            <person name="Barry K."/>
            <person name="Miller A.N."/>
            <person name="Grigoriev I.V."/>
            <person name="Debuchy R."/>
            <person name="Gladieux P."/>
            <person name="Thoren M.H."/>
            <person name="Johannesson H."/>
        </authorList>
    </citation>
    <scope>NUCLEOTIDE SEQUENCE</scope>
    <source>
        <strain evidence="3">CBS 118394</strain>
    </source>
</reference>
<name>A0AAE0HTB2_9PEZI</name>
<evidence type="ECO:0000256" key="1">
    <source>
        <dbReference type="SAM" id="MobiDB-lite"/>
    </source>
</evidence>
<feature type="transmembrane region" description="Helical" evidence="2">
    <location>
        <begin position="770"/>
        <end position="791"/>
    </location>
</feature>
<dbReference type="Proteomes" id="UP001283341">
    <property type="component" value="Unassembled WGS sequence"/>
</dbReference>
<accession>A0AAE0HTB2</accession>
<dbReference type="AlphaFoldDB" id="A0AAE0HTB2"/>
<feature type="transmembrane region" description="Helical" evidence="2">
    <location>
        <begin position="669"/>
        <end position="688"/>
    </location>
</feature>
<evidence type="ECO:0000256" key="2">
    <source>
        <dbReference type="SAM" id="Phobius"/>
    </source>
</evidence>
<feature type="transmembrane region" description="Helical" evidence="2">
    <location>
        <begin position="530"/>
        <end position="551"/>
    </location>
</feature>
<proteinExistence type="predicted"/>
<evidence type="ECO:0000313" key="4">
    <source>
        <dbReference type="Proteomes" id="UP001283341"/>
    </source>
</evidence>
<feature type="compositionally biased region" description="Basic and acidic residues" evidence="1">
    <location>
        <begin position="1107"/>
        <end position="1137"/>
    </location>
</feature>
<evidence type="ECO:0000313" key="3">
    <source>
        <dbReference type="EMBL" id="KAK3312518.1"/>
    </source>
</evidence>
<gene>
    <name evidence="3" type="ORF">B0H66DRAFT_596053</name>
</gene>
<sequence>MTSTLRKQKTWPFAASSTGRERGTLPLGPFGLRLKVFEAIGEARAIFINKLSRAILTHLNDNAGKLQTSGSLVDWSLFMMGRSAEKTKPMVMFVSDDEEARTEAFRLINKSGIIKEFPGFDLGHMELKAEFENLRALGDKRTAGCSISSGSLGDIFPERVDVLTTKTGPIIGRRLEVRHRHGLDETFSHAVAGGVVEIDGVYYFHTISHFLSPPVAAQNIDLASVPNSTSESAQMLGSGWDATGLSDFEDDDDDNDDEVEFVEATSRGSATPESGVSDASSNWDSVDDSTSSSTSVRMIDGDSLSYALNSHLETQLPESNGGRKDDKHPGTTPQPEMVKIGRVALTDTRFDSALVEIDMDLAWNLGITQTQLRDIAVSLSTLLGRKTIEIAPKDTSIRTITSGGRSVTGTLSGTPSFLRLPYSKSFQELYVGKLDQPLAPGDCGSWIHDGTTGKLFGYVIAGSPTTGLIMVMPAATAWGAVDISYLHRQLSIRKKDYERITTTIAVLQGVIGGRAALLEAKTANLRRLTYVAMLYAPLAWVTAMFLIPQFAPSNSSWATAILITALGWVLLACWYNKRWLMGAAKSVLRGLSPGKLEGAKKNNAKGGELTATTTPLGGCTDWAYLYSTCNPHLTSHVTDDSRENPKNDLLWLNNPAPDKTKPKRHNDQLASLAVTSLFLSHISASGILTRTYTSILALVSIVINSGPLALLISCLLGCVVVWCCLIAWLELGLKLPRVGYRADHWNRKSVPHSGGETLYLGHIFNKPRSLLMVLPTLLYATAFLIFGNLSGNSLNFAIRLMGLTRPHMDSGGHNHLVMAYAVGALTVVALGRLFLPMSGIWLNKFLAVFKITMLVGTVTAGFIGISISISSGVGNGCDRDEHDTEHAVGRGFDTWQLGNALVAISFYVNMTACSYTAFRIKQEIAREGVLLDMFPFLRRWTYTGKDSMMGLNRKQPILFGWVTNVTAVLLVARMTGNKPAGYSFHLQLLSFLVEAGLQEAVGFVARLFGVGDVIHYFSRRDGIDVGSYRHGFEGEPHRHDRDVSIDGLNGATGSPVIVSPPSSSNDDHPFADSTVQPKPILKNKNTNRVRFDDDGPREVSVGNEIIRTVDKHQDRDRDRDRSRRDRVRDGDRERDYRPSPYRLYNEQQGQKARNRSDRDRDRERDREQGRGNDKDRGSEQGERSGMKNMSIGGSAASLLSVLTEAAAYL</sequence>
<organism evidence="3 4">
    <name type="scientific">Apodospora peruviana</name>
    <dbReference type="NCBI Taxonomy" id="516989"/>
    <lineage>
        <taxon>Eukaryota</taxon>
        <taxon>Fungi</taxon>
        <taxon>Dikarya</taxon>
        <taxon>Ascomycota</taxon>
        <taxon>Pezizomycotina</taxon>
        <taxon>Sordariomycetes</taxon>
        <taxon>Sordariomycetidae</taxon>
        <taxon>Sordariales</taxon>
        <taxon>Lasiosphaeriaceae</taxon>
        <taxon>Apodospora</taxon>
    </lineage>
</organism>
<reference evidence="3" key="1">
    <citation type="journal article" date="2023" name="Mol. Phylogenet. Evol.">
        <title>Genome-scale phylogeny and comparative genomics of the fungal order Sordariales.</title>
        <authorList>
            <person name="Hensen N."/>
            <person name="Bonometti L."/>
            <person name="Westerberg I."/>
            <person name="Brannstrom I.O."/>
            <person name="Guillou S."/>
            <person name="Cros-Aarteil S."/>
            <person name="Calhoun S."/>
            <person name="Haridas S."/>
            <person name="Kuo A."/>
            <person name="Mondo S."/>
            <person name="Pangilinan J."/>
            <person name="Riley R."/>
            <person name="LaButti K."/>
            <person name="Andreopoulos B."/>
            <person name="Lipzen A."/>
            <person name="Chen C."/>
            <person name="Yan M."/>
            <person name="Daum C."/>
            <person name="Ng V."/>
            <person name="Clum A."/>
            <person name="Steindorff A."/>
            <person name="Ohm R.A."/>
            <person name="Martin F."/>
            <person name="Silar P."/>
            <person name="Natvig D.O."/>
            <person name="Lalanne C."/>
            <person name="Gautier V."/>
            <person name="Ament-Velasquez S.L."/>
            <person name="Kruys A."/>
            <person name="Hutchinson M.I."/>
            <person name="Powell A.J."/>
            <person name="Barry K."/>
            <person name="Miller A.N."/>
            <person name="Grigoriev I.V."/>
            <person name="Debuchy R."/>
            <person name="Gladieux P."/>
            <person name="Hiltunen Thoren M."/>
            <person name="Johannesson H."/>
        </authorList>
    </citation>
    <scope>NUCLEOTIDE SEQUENCE</scope>
    <source>
        <strain evidence="3">CBS 118394</strain>
    </source>
</reference>
<feature type="region of interest" description="Disordered" evidence="1">
    <location>
        <begin position="230"/>
        <end position="296"/>
    </location>
</feature>
<feature type="compositionally biased region" description="Acidic residues" evidence="1">
    <location>
        <begin position="247"/>
        <end position="261"/>
    </location>
</feature>
<keyword evidence="4" id="KW-1185">Reference proteome</keyword>
<feature type="transmembrane region" description="Helical" evidence="2">
    <location>
        <begin position="817"/>
        <end position="835"/>
    </location>
</feature>
<keyword evidence="2" id="KW-0812">Transmembrane</keyword>